<sequence length="129" mass="14210">MKNTGMWICRIILGLVGIILLVQGFMWSFLPESNLAINDIVANSTLGLNMIKSDIGGPLMAGGLMLILYAIKWKEFYLPLMIFVSGYLIVRIVSFFADGSHPTIIMGIILEAVVLVLIVVLNNLRKKAS</sequence>
<keyword evidence="1" id="KW-1133">Transmembrane helix</keyword>
<feature type="transmembrane region" description="Helical" evidence="1">
    <location>
        <begin position="103"/>
        <end position="124"/>
    </location>
</feature>
<accession>A0A916DTH3</accession>
<dbReference type="KEGG" id="aup:AsAng_0022000"/>
<organism evidence="2 3">
    <name type="scientific">Aureispira anguillae</name>
    <dbReference type="NCBI Taxonomy" id="2864201"/>
    <lineage>
        <taxon>Bacteria</taxon>
        <taxon>Pseudomonadati</taxon>
        <taxon>Bacteroidota</taxon>
        <taxon>Saprospiria</taxon>
        <taxon>Saprospirales</taxon>
        <taxon>Saprospiraceae</taxon>
        <taxon>Aureispira</taxon>
    </lineage>
</organism>
<keyword evidence="1" id="KW-0472">Membrane</keyword>
<dbReference type="EMBL" id="AP026867">
    <property type="protein sequence ID" value="BDS11486.1"/>
    <property type="molecule type" value="Genomic_DNA"/>
</dbReference>
<dbReference type="RefSeq" id="WP_264792659.1">
    <property type="nucleotide sequence ID" value="NZ_AP026867.1"/>
</dbReference>
<reference evidence="2" key="1">
    <citation type="submission" date="2022-09" db="EMBL/GenBank/DDBJ databases">
        <title>Aureispira anguillicida sp. nov., isolated from Leptocephalus of Japanese eel Anguilla japonica.</title>
        <authorList>
            <person name="Yuasa K."/>
            <person name="Mekata T."/>
            <person name="Ikunari K."/>
        </authorList>
    </citation>
    <scope>NUCLEOTIDE SEQUENCE</scope>
    <source>
        <strain evidence="2">EL160426</strain>
    </source>
</reference>
<keyword evidence="3" id="KW-1185">Reference proteome</keyword>
<feature type="transmembrane region" description="Helical" evidence="1">
    <location>
        <begin position="7"/>
        <end position="30"/>
    </location>
</feature>
<dbReference type="InterPro" id="IPR025597">
    <property type="entry name" value="DUF4345"/>
</dbReference>
<feature type="transmembrane region" description="Helical" evidence="1">
    <location>
        <begin position="76"/>
        <end position="97"/>
    </location>
</feature>
<dbReference type="Pfam" id="PF14248">
    <property type="entry name" value="DUF4345"/>
    <property type="match status" value="1"/>
</dbReference>
<name>A0A916DTH3_9BACT</name>
<dbReference type="AlphaFoldDB" id="A0A916DTH3"/>
<evidence type="ECO:0000256" key="1">
    <source>
        <dbReference type="SAM" id="Phobius"/>
    </source>
</evidence>
<proteinExistence type="predicted"/>
<evidence type="ECO:0008006" key="4">
    <source>
        <dbReference type="Google" id="ProtNLM"/>
    </source>
</evidence>
<gene>
    <name evidence="2" type="ORF">AsAng_0022000</name>
</gene>
<keyword evidence="1" id="KW-0812">Transmembrane</keyword>
<dbReference type="Proteomes" id="UP001060919">
    <property type="component" value="Chromosome"/>
</dbReference>
<evidence type="ECO:0000313" key="3">
    <source>
        <dbReference type="Proteomes" id="UP001060919"/>
    </source>
</evidence>
<protein>
    <recommendedName>
        <fullName evidence="4">DUF4345 domain-containing protein</fullName>
    </recommendedName>
</protein>
<feature type="transmembrane region" description="Helical" evidence="1">
    <location>
        <begin position="50"/>
        <end position="69"/>
    </location>
</feature>
<evidence type="ECO:0000313" key="2">
    <source>
        <dbReference type="EMBL" id="BDS11486.1"/>
    </source>
</evidence>